<keyword evidence="2" id="KW-1185">Reference proteome</keyword>
<proteinExistence type="predicted"/>
<dbReference type="EMBL" id="JACEEZ010014049">
    <property type="protein sequence ID" value="KAG0719736.1"/>
    <property type="molecule type" value="Genomic_DNA"/>
</dbReference>
<protein>
    <submittedName>
        <fullName evidence="1">Uncharacterized protein</fullName>
    </submittedName>
</protein>
<gene>
    <name evidence="1" type="ORF">GWK47_049898</name>
</gene>
<dbReference type="AlphaFoldDB" id="A0A8J4Y9M4"/>
<evidence type="ECO:0000313" key="2">
    <source>
        <dbReference type="Proteomes" id="UP000770661"/>
    </source>
</evidence>
<organism evidence="1 2">
    <name type="scientific">Chionoecetes opilio</name>
    <name type="common">Atlantic snow crab</name>
    <name type="synonym">Cancer opilio</name>
    <dbReference type="NCBI Taxonomy" id="41210"/>
    <lineage>
        <taxon>Eukaryota</taxon>
        <taxon>Metazoa</taxon>
        <taxon>Ecdysozoa</taxon>
        <taxon>Arthropoda</taxon>
        <taxon>Crustacea</taxon>
        <taxon>Multicrustacea</taxon>
        <taxon>Malacostraca</taxon>
        <taxon>Eumalacostraca</taxon>
        <taxon>Eucarida</taxon>
        <taxon>Decapoda</taxon>
        <taxon>Pleocyemata</taxon>
        <taxon>Brachyura</taxon>
        <taxon>Eubrachyura</taxon>
        <taxon>Majoidea</taxon>
        <taxon>Majidae</taxon>
        <taxon>Chionoecetes</taxon>
    </lineage>
</organism>
<evidence type="ECO:0000313" key="1">
    <source>
        <dbReference type="EMBL" id="KAG0719736.1"/>
    </source>
</evidence>
<reference evidence="1" key="1">
    <citation type="submission" date="2020-07" db="EMBL/GenBank/DDBJ databases">
        <title>The High-quality genome of the commercially important snow crab, Chionoecetes opilio.</title>
        <authorList>
            <person name="Jeong J.-H."/>
            <person name="Ryu S."/>
        </authorList>
    </citation>
    <scope>NUCLEOTIDE SEQUENCE</scope>
    <source>
        <strain evidence="1">MADBK_172401_WGS</strain>
        <tissue evidence="1">Digestive gland</tissue>
    </source>
</reference>
<accession>A0A8J4Y9M4</accession>
<name>A0A8J4Y9M4_CHIOP</name>
<dbReference type="Proteomes" id="UP000770661">
    <property type="component" value="Unassembled WGS sequence"/>
</dbReference>
<comment type="caution">
    <text evidence="1">The sequence shown here is derived from an EMBL/GenBank/DDBJ whole genome shotgun (WGS) entry which is preliminary data.</text>
</comment>
<sequence length="113" mass="12429">MKGNLSFSVQVVDFSNLRVGIGNNFRDLLMMVPHRRVIIHEDYVRLQDEAILPSFLSRGKRHRTHPAGRVPQLRDASLGAALVSGEGGGFVSSEKDAVPLLGTSLQVRTDCMD</sequence>